<dbReference type="AlphaFoldDB" id="A0A7T0C0R7"/>
<name>A0A7T0C0R7_9BACT</name>
<feature type="domain" description="Flagellar protein FlgJ N-terminal" evidence="1">
    <location>
        <begin position="57"/>
        <end position="103"/>
    </location>
</feature>
<dbReference type="KEGG" id="nva:G3M78_03090"/>
<dbReference type="PRINTS" id="PR01002">
    <property type="entry name" value="FLGFLGJ"/>
</dbReference>
<dbReference type="Proteomes" id="UP000594464">
    <property type="component" value="Chromosome"/>
</dbReference>
<gene>
    <name evidence="2" type="ORF">G3M78_03090</name>
</gene>
<evidence type="ECO:0000313" key="2">
    <source>
        <dbReference type="EMBL" id="QPJ64436.1"/>
    </source>
</evidence>
<organism evidence="2 3">
    <name type="scientific">Candidatus Nitrohelix vancouverensis</name>
    <dbReference type="NCBI Taxonomy" id="2705534"/>
    <lineage>
        <taxon>Bacteria</taxon>
        <taxon>Pseudomonadati</taxon>
        <taxon>Nitrospinota/Tectimicrobiota group</taxon>
        <taxon>Nitrospinota</taxon>
        <taxon>Nitrospinia</taxon>
        <taxon>Nitrospinales</taxon>
        <taxon>Nitrospinaceae</taxon>
        <taxon>Candidatus Nitrohelix</taxon>
    </lineage>
</organism>
<proteinExistence type="predicted"/>
<evidence type="ECO:0000313" key="3">
    <source>
        <dbReference type="Proteomes" id="UP000594464"/>
    </source>
</evidence>
<reference evidence="3" key="1">
    <citation type="submission" date="2020-02" db="EMBL/GenBank/DDBJ databases">
        <title>Genomic and physiological characterization of two novel Nitrospinaceae genera.</title>
        <authorList>
            <person name="Mueller A.J."/>
            <person name="Jung M.-Y."/>
            <person name="Strachan C.R."/>
            <person name="Herbold C.W."/>
            <person name="Kirkegaard R.H."/>
            <person name="Daims H."/>
        </authorList>
    </citation>
    <scope>NUCLEOTIDE SEQUENCE [LARGE SCALE GENOMIC DNA]</scope>
</reference>
<protein>
    <recommendedName>
        <fullName evidence="1">Flagellar protein FlgJ N-terminal domain-containing protein</fullName>
    </recommendedName>
</protein>
<dbReference type="InterPro" id="IPR019301">
    <property type="entry name" value="Flagellar_prot_FlgJ_N"/>
</dbReference>
<dbReference type="EMBL" id="CP048620">
    <property type="protein sequence ID" value="QPJ64436.1"/>
    <property type="molecule type" value="Genomic_DNA"/>
</dbReference>
<sequence length="156" mass="17542">MDNSFPLNTQTDIFSTMGMKKAMQLREQAGSVDSQSKQQLKELATQFESVFSQYLMKSMRETVPKTGMLDSYATNMYEQMLDEEFAKESSKSQGIGLADMIFNELSRKDDILKGIIEQPTVDLSTPPKFYDLNVERANETARAKSVRGADREGSGL</sequence>
<evidence type="ECO:0000259" key="1">
    <source>
        <dbReference type="Pfam" id="PF10135"/>
    </source>
</evidence>
<accession>A0A7T0C0R7</accession>
<dbReference type="Pfam" id="PF10135">
    <property type="entry name" value="Rod-binding"/>
    <property type="match status" value="1"/>
</dbReference>